<evidence type="ECO:0000313" key="3">
    <source>
        <dbReference type="EMBL" id="CBY21159.1"/>
    </source>
</evidence>
<organism evidence="3">
    <name type="scientific">Oikopleura dioica</name>
    <name type="common">Tunicate</name>
    <dbReference type="NCBI Taxonomy" id="34765"/>
    <lineage>
        <taxon>Eukaryota</taxon>
        <taxon>Metazoa</taxon>
        <taxon>Chordata</taxon>
        <taxon>Tunicata</taxon>
        <taxon>Appendicularia</taxon>
        <taxon>Copelata</taxon>
        <taxon>Oikopleuridae</taxon>
        <taxon>Oikopleura</taxon>
    </lineage>
</organism>
<dbReference type="SUPFAM" id="SSF56219">
    <property type="entry name" value="DNase I-like"/>
    <property type="match status" value="1"/>
</dbReference>
<dbReference type="Pfam" id="PF00078">
    <property type="entry name" value="RVT_1"/>
    <property type="match status" value="1"/>
</dbReference>
<dbReference type="InterPro" id="IPR043502">
    <property type="entry name" value="DNA/RNA_pol_sf"/>
</dbReference>
<name>E4WVK6_OIKDI</name>
<dbReference type="PANTHER" id="PTHR33332">
    <property type="entry name" value="REVERSE TRANSCRIPTASE DOMAIN-CONTAINING PROTEIN"/>
    <property type="match status" value="1"/>
</dbReference>
<proteinExistence type="predicted"/>
<accession>E4WVK6</accession>
<protein>
    <recommendedName>
        <fullName evidence="2">Reverse transcriptase domain-containing protein</fullName>
    </recommendedName>
</protein>
<reference evidence="3" key="1">
    <citation type="journal article" date="2010" name="Science">
        <title>Plasticity of animal genome architecture unmasked by rapid evolution of a pelagic tunicate.</title>
        <authorList>
            <person name="Denoeud F."/>
            <person name="Henriet S."/>
            <person name="Mungpakdee S."/>
            <person name="Aury J.M."/>
            <person name="Da Silva C."/>
            <person name="Brinkmann H."/>
            <person name="Mikhaleva J."/>
            <person name="Olsen L.C."/>
            <person name="Jubin C."/>
            <person name="Canestro C."/>
            <person name="Bouquet J.M."/>
            <person name="Danks G."/>
            <person name="Poulain J."/>
            <person name="Campsteijn C."/>
            <person name="Adamski M."/>
            <person name="Cross I."/>
            <person name="Yadetie F."/>
            <person name="Muffato M."/>
            <person name="Louis A."/>
            <person name="Butcher S."/>
            <person name="Tsagkogeorga G."/>
            <person name="Konrad A."/>
            <person name="Singh S."/>
            <person name="Jensen M.F."/>
            <person name="Cong E.H."/>
            <person name="Eikeseth-Otteraa H."/>
            <person name="Noel B."/>
            <person name="Anthouard V."/>
            <person name="Porcel B.M."/>
            <person name="Kachouri-Lafond R."/>
            <person name="Nishino A."/>
            <person name="Ugolini M."/>
            <person name="Chourrout P."/>
            <person name="Nishida H."/>
            <person name="Aasland R."/>
            <person name="Huzurbazar S."/>
            <person name="Westhof E."/>
            <person name="Delsuc F."/>
            <person name="Lehrach H."/>
            <person name="Reinhardt R."/>
            <person name="Weissenbach J."/>
            <person name="Roy S.W."/>
            <person name="Artiguenave F."/>
            <person name="Postlethwait J.H."/>
            <person name="Manak J.R."/>
            <person name="Thompson E.M."/>
            <person name="Jaillon O."/>
            <person name="Du Pasquier L."/>
            <person name="Boudinot P."/>
            <person name="Liberles D.A."/>
            <person name="Volff J.N."/>
            <person name="Philippe H."/>
            <person name="Lenhard B."/>
            <person name="Roest Crollius H."/>
            <person name="Wincker P."/>
            <person name="Chourrout D."/>
        </authorList>
    </citation>
    <scope>NUCLEOTIDE SEQUENCE [LARGE SCALE GENOMIC DNA]</scope>
</reference>
<evidence type="ECO:0000313" key="4">
    <source>
        <dbReference type="Proteomes" id="UP000001307"/>
    </source>
</evidence>
<keyword evidence="4" id="KW-1185">Reference proteome</keyword>
<dbReference type="AlphaFoldDB" id="E4WVK6"/>
<dbReference type="PROSITE" id="PS50878">
    <property type="entry name" value="RT_POL"/>
    <property type="match status" value="1"/>
</dbReference>
<dbReference type="InterPro" id="IPR036691">
    <property type="entry name" value="Endo/exonu/phosph_ase_sf"/>
</dbReference>
<feature type="region of interest" description="Disordered" evidence="1">
    <location>
        <begin position="13"/>
        <end position="36"/>
    </location>
</feature>
<dbReference type="InParanoid" id="E4WVK6"/>
<dbReference type="SUPFAM" id="SSF56672">
    <property type="entry name" value="DNA/RNA polymerases"/>
    <property type="match status" value="1"/>
</dbReference>
<feature type="domain" description="Reverse transcriptase" evidence="2">
    <location>
        <begin position="584"/>
        <end position="852"/>
    </location>
</feature>
<dbReference type="Proteomes" id="UP000001307">
    <property type="component" value="Unassembled WGS sequence"/>
</dbReference>
<gene>
    <name evidence="3" type="ORF">GSOID_T00008912001</name>
</gene>
<dbReference type="EMBL" id="FN653017">
    <property type="protein sequence ID" value="CBY21159.1"/>
    <property type="molecule type" value="Genomic_DNA"/>
</dbReference>
<sequence>MLLRKDVKELLVTNASDEEEPERPRYQNPTEYAEESPEISFVNTTINSSLSNQSLASANNFPSQAFNKDIFQDIPTKMDFNEANIAKMEMNLKIINSRLVESEESNLKILNANLGQITDSYRLRLIADLHPNVDVFCLNELFWDRDQALCKTNWPQDTTIITHDKLGSSTKIYSIIMYRNDRITNPKQITLAGVFTGLAIGEKEFETFIVTTYRFNDRKDNCLYKRYLNADNRIFLEWTKITIKQASKYKEFHMLGDLNFELPPRANDPKFICSEFDKIMGSFVNIISWPTHFRNNSRPSQIDVAYTNDPFDVKVDYLNLHQEPMKLDGHRGMIISTRTKRTPIPYELHCTHKLGSRSQIFAEAMKQFGQYQVDDNFDKQFQTLVNILRATQTKELVIKKPQKLDCFNFSAGTWISINAYNNIKNLLPDSWKKSRHGRKQLEAITMVIKKMKKQDELSYGDRICGNIEDNKNRIWDLYKNLTGPPPICKITQSPNKLASRTLKLQTDTITVDHKYEGPPLYLNGLPKLKNIPISFHGDENSPSFLSEYLKLTPHTKGAHGLSKKFLDLLPACFFITHLYLPEVKCCMTGEYPKKLKLSRVTILPKKGNAIRPISIASPACTLHEKMIAFTLNPYLEDVRGYPAEQNGFRKSLGCLHSLSLVIDKIIKAVDEGKTCTLSLVDCRNAFGVAGHGSLTNMIQKFSEGSMRAALISSLERNFIVVKNGLVSRQIELQPYGVPQGAVLAPSIFSLYISQIMRSLGANNSTRTISLFADDCALATIGDDHQEVIEKTNHYLNDIANELEKMDLALVPEKTCSILFGKNLSDEDFEGGPTIKGKLINYTNSVKYLGTTISTNKGIPNFEQNSEMLIAKTKCIVNRTRSLRNILKKPENCTILRSTTLGAIAHNCEVLPKFSFQQNVRFNNLFYAGIMNSYSSAWWFKHASELNPGAKAKNKRISNALNIANLPTNYICRISAFTNGINKTLIDRRSERMRNVLFDHLELYEMATGKKICPVPDLLFYERENKRRRRLHERQQITLVPLTMKDIDKFIVRSVTDLLNEGVISIRFTSFPNKQSLNYKLNWPWNFASDFNELPSFLRAKINDIHFKNTCKQYFSKKHPHVMQRLNCDNSCNENRITLPPDALDFGRIKLNDDAGQNQTTSGNRDLYSAK</sequence>
<evidence type="ECO:0000256" key="1">
    <source>
        <dbReference type="SAM" id="MobiDB-lite"/>
    </source>
</evidence>
<dbReference type="OrthoDB" id="445826at2759"/>
<dbReference type="InterPro" id="IPR000477">
    <property type="entry name" value="RT_dom"/>
</dbReference>
<evidence type="ECO:0000259" key="2">
    <source>
        <dbReference type="PROSITE" id="PS50878"/>
    </source>
</evidence>